<proteinExistence type="predicted"/>
<evidence type="ECO:0000313" key="2">
    <source>
        <dbReference type="Proteomes" id="UP000494216"/>
    </source>
</evidence>
<dbReference type="Proteomes" id="UP000494216">
    <property type="component" value="Unassembled WGS sequence"/>
</dbReference>
<reference evidence="1 2" key="1">
    <citation type="submission" date="2020-02" db="EMBL/GenBank/DDBJ databases">
        <authorList>
            <person name="Hogendoorn C."/>
        </authorList>
    </citation>
    <scope>NUCLEOTIDE SEQUENCE [LARGE SCALE GENOMIC DNA]</scope>
    <source>
        <strain evidence="1">METHB21</strain>
    </source>
</reference>
<protein>
    <submittedName>
        <fullName evidence="1">Uncharacterized protein</fullName>
    </submittedName>
</protein>
<sequence length="56" mass="6421">MQAVALQYKVRSAFVCQMHALWTYDKLGQLIGKLLNKFQADGRLNLFRHSGYVCTS</sequence>
<keyword evidence="2" id="KW-1185">Reference proteome</keyword>
<gene>
    <name evidence="1" type="ORF">METHB2_460028</name>
</gene>
<dbReference type="EMBL" id="CADCXN010000076">
    <property type="protein sequence ID" value="CAA9891635.1"/>
    <property type="molecule type" value="Genomic_DNA"/>
</dbReference>
<organism evidence="1 2">
    <name type="scientific">Candidatus Methylobacter favarea</name>
    <dbReference type="NCBI Taxonomy" id="2707345"/>
    <lineage>
        <taxon>Bacteria</taxon>
        <taxon>Pseudomonadati</taxon>
        <taxon>Pseudomonadota</taxon>
        <taxon>Gammaproteobacteria</taxon>
        <taxon>Methylococcales</taxon>
        <taxon>Methylococcaceae</taxon>
        <taxon>Methylobacter</taxon>
    </lineage>
</organism>
<comment type="caution">
    <text evidence="1">The sequence shown here is derived from an EMBL/GenBank/DDBJ whole genome shotgun (WGS) entry which is preliminary data.</text>
</comment>
<accession>A0A8S0YAD3</accession>
<dbReference type="AlphaFoldDB" id="A0A8S0YAD3"/>
<name>A0A8S0YAD3_9GAMM</name>
<evidence type="ECO:0000313" key="1">
    <source>
        <dbReference type="EMBL" id="CAA9891635.1"/>
    </source>
</evidence>